<evidence type="ECO:0000313" key="3">
    <source>
        <dbReference type="Proteomes" id="UP000721844"/>
    </source>
</evidence>
<evidence type="ECO:0000313" key="2">
    <source>
        <dbReference type="EMBL" id="MCB8881650.1"/>
    </source>
</evidence>
<dbReference type="Pfam" id="PF05239">
    <property type="entry name" value="PRC"/>
    <property type="match status" value="1"/>
</dbReference>
<dbReference type="Gene3D" id="2.30.30.240">
    <property type="entry name" value="PRC-barrel domain"/>
    <property type="match status" value="1"/>
</dbReference>
<protein>
    <submittedName>
        <fullName evidence="2">PRC-barrel domain-containing protein</fullName>
    </submittedName>
</protein>
<name>A0A963Z2N9_9PROT</name>
<comment type="caution">
    <text evidence="2">The sequence shown here is derived from an EMBL/GenBank/DDBJ whole genome shotgun (WGS) entry which is preliminary data.</text>
</comment>
<gene>
    <name evidence="2" type="ORF">ACELLULO517_15480</name>
</gene>
<sequence>MLAATVDADQFGGSGLLPRQEDNLASIQAPHDPSGDKIAASQVSGTAVFDPAGEKLGQVYDIVIDKVSGQTDYAVLSFGGFLGIGDRYHPLPWQQLQYHTRLGGYVVDMNRAQLETAPHYDADDIGRWSGGHSRAVDAYYDGGITPGGGDAGLGSAPIR</sequence>
<dbReference type="EMBL" id="JAESVA010000005">
    <property type="protein sequence ID" value="MCB8881650.1"/>
    <property type="molecule type" value="Genomic_DNA"/>
</dbReference>
<accession>A0A963Z2N9</accession>
<evidence type="ECO:0000259" key="1">
    <source>
        <dbReference type="Pfam" id="PF05239"/>
    </source>
</evidence>
<reference evidence="2 3" key="1">
    <citation type="journal article" date="2021" name="Microorganisms">
        <title>Acidisoma silvae sp. nov. and Acidisomacellulosilytica sp. nov., Two Acidophilic Bacteria Isolated from Decaying Wood, Hydrolyzing Cellulose and Producing Poly-3-hydroxybutyrate.</title>
        <authorList>
            <person name="Mieszkin S."/>
            <person name="Pouder E."/>
            <person name="Uroz S."/>
            <person name="Simon-Colin C."/>
            <person name="Alain K."/>
        </authorList>
    </citation>
    <scope>NUCLEOTIDE SEQUENCE [LARGE SCALE GENOMIC DNA]</scope>
    <source>
        <strain evidence="2 3">HW T5.17</strain>
    </source>
</reference>
<dbReference type="InterPro" id="IPR011033">
    <property type="entry name" value="PRC_barrel-like_sf"/>
</dbReference>
<dbReference type="AlphaFoldDB" id="A0A963Z2N9"/>
<dbReference type="InterPro" id="IPR027275">
    <property type="entry name" value="PRC-brl_dom"/>
</dbReference>
<organism evidence="2 3">
    <name type="scientific">Acidisoma cellulosilyticum</name>
    <dbReference type="NCBI Taxonomy" id="2802395"/>
    <lineage>
        <taxon>Bacteria</taxon>
        <taxon>Pseudomonadati</taxon>
        <taxon>Pseudomonadota</taxon>
        <taxon>Alphaproteobacteria</taxon>
        <taxon>Acetobacterales</taxon>
        <taxon>Acidocellaceae</taxon>
        <taxon>Acidisoma</taxon>
    </lineage>
</organism>
<dbReference type="PANTHER" id="PTHR36505">
    <property type="entry name" value="BLR1072 PROTEIN"/>
    <property type="match status" value="1"/>
</dbReference>
<feature type="domain" description="PRC-barrel" evidence="1">
    <location>
        <begin position="36"/>
        <end position="107"/>
    </location>
</feature>
<dbReference type="SUPFAM" id="SSF50346">
    <property type="entry name" value="PRC-barrel domain"/>
    <property type="match status" value="1"/>
</dbReference>
<dbReference type="Proteomes" id="UP000721844">
    <property type="component" value="Unassembled WGS sequence"/>
</dbReference>
<keyword evidence="3" id="KW-1185">Reference proteome</keyword>
<proteinExistence type="predicted"/>
<dbReference type="PANTHER" id="PTHR36505:SF1">
    <property type="entry name" value="BLR1072 PROTEIN"/>
    <property type="match status" value="1"/>
</dbReference>